<proteinExistence type="predicted"/>
<gene>
    <name evidence="2" type="ORF">MNBD_PLANCTO02-2217</name>
</gene>
<dbReference type="EMBL" id="UOGL01000081">
    <property type="protein sequence ID" value="VAX36840.1"/>
    <property type="molecule type" value="Genomic_DNA"/>
</dbReference>
<organism evidence="2">
    <name type="scientific">hydrothermal vent metagenome</name>
    <dbReference type="NCBI Taxonomy" id="652676"/>
    <lineage>
        <taxon>unclassified sequences</taxon>
        <taxon>metagenomes</taxon>
        <taxon>ecological metagenomes</taxon>
    </lineage>
</organism>
<evidence type="ECO:0000313" key="2">
    <source>
        <dbReference type="EMBL" id="VAX36840.1"/>
    </source>
</evidence>
<name>A0A3B1DPC9_9ZZZZ</name>
<sequence>MTFKKIVFCFLFAITITLPAISHAQNEKFDKPKTPDLKEREAAIFKKTEGGGSKQDSTPEHLPTTPQVKPDFSIVRVHLMEGSVVSGQLSVKSITVNTDFGKLVIPIDRILSLTPGLQSHPKDQKKIGRLIQQLGSNNAKERAKAQRALTGFGISIMPFLKKYIKDSDAERRTRIHKILLELQEIADDNEENGVSKKTPQLVREDIIVTDQFTIVGEVTPKSFQVKTKFGPLMVALSDIRNVEREIQSRKEEIRKKISVPGTSIIQVAAKSTGIRLRRGDRISFSATGKIVMTPWGSSSFSTPDGGQNFQWYVQNKIPGGCLVGRIGSNGTVFKIGSKASLTAKSSGILYLAIGMTNSYARGYSYPGQYDVKVRVIPQQ</sequence>
<reference evidence="2" key="1">
    <citation type="submission" date="2018-06" db="EMBL/GenBank/DDBJ databases">
        <authorList>
            <person name="Zhirakovskaya E."/>
        </authorList>
    </citation>
    <scope>NUCLEOTIDE SEQUENCE</scope>
</reference>
<feature type="region of interest" description="Disordered" evidence="1">
    <location>
        <begin position="47"/>
        <end position="67"/>
    </location>
</feature>
<protein>
    <submittedName>
        <fullName evidence="2">Uncharacterized protein</fullName>
    </submittedName>
</protein>
<accession>A0A3B1DPC9</accession>
<dbReference type="AlphaFoldDB" id="A0A3B1DPC9"/>
<evidence type="ECO:0000256" key="1">
    <source>
        <dbReference type="SAM" id="MobiDB-lite"/>
    </source>
</evidence>
<dbReference type="Gene3D" id="2.60.120.430">
    <property type="entry name" value="Galactose-binding lectin"/>
    <property type="match status" value="1"/>
</dbReference>